<comment type="caution">
    <text evidence="2">The sequence shown here is derived from an EMBL/GenBank/DDBJ whole genome shotgun (WGS) entry which is preliminary data.</text>
</comment>
<sequence>MPDARISELPAATALGDSDITPLVQASGSLSETRRATITQIRSAVLADRGAHVRDYGAKGDGVTNDAPAIQAAINDLKTKGGGTLHFGPKVYRIASAITVSDATIRFQGAGFTEGPGPGQGTWLQVSSTGFTPFTFTGVSARGAGVRDIAVRQSHTNPLNASWTPNAYDYVFRVEDCLGGVDFDNVFLCAINKGIYCRNSGRLDIRRLRGQVFTAGVEIDECYDVPRILNLHFWTFLTSNDNVVRWQQANGDAMIFRKVDGVFIDQAFALGYRSMFRFASSAAGNTTKFYIGQAYADFVKYAVLVEANGTDGQIGNLTSQGEVFNSGGTAITDANGICIAASNTRIQAANLRIDAVSDNAIAVGGSGNRLDIFSLRCVRFNAQNNGAAAISIADSGGSAPNTVYLGSPALLEAGNGGPLVNSGTNGLLATGTPAGRAARPGLMVGSPDTGLFLPSTGGLAGSAGGVEVLRATAAGAVTLGAMPGSHAFEVATPGSAANRVLVTGGTTGNAVSLQAQGVDANIGLALISKGTGALTASVPDGATSGGNARGANAVDWQSLRSTPAQAATGSSSVIGGGSFNTAGGTNSTVAGGSTNSVNSGAGWIPGGQQASTGTNIHRGAWSAGRFSTNGDAQAGEFVLRRQGADATAVRLTADNGNPSTTNTLNLPNNGTYLCRLMVLARQTGGSAGSAGDCAGWDVTALIKRGTNAAATTLIGGGTSIAPSHNDAAAAAWRLAIAADTANGGLAISGTGEANKTINWVARILSVEAVG</sequence>
<dbReference type="InterPro" id="IPR024535">
    <property type="entry name" value="RHGA/B-epi-like_pectate_lyase"/>
</dbReference>
<name>A0ABT1DBE9_9PROT</name>
<keyword evidence="3" id="KW-1185">Reference proteome</keyword>
<reference evidence="2 3" key="1">
    <citation type="submission" date="2021-12" db="EMBL/GenBank/DDBJ databases">
        <title>Siccirubricoccus leaddurans sp. nov., a high concentration Zn2+ tolerance bacterium.</title>
        <authorList>
            <person name="Cao Y."/>
        </authorList>
    </citation>
    <scope>NUCLEOTIDE SEQUENCE [LARGE SCALE GENOMIC DNA]</scope>
    <source>
        <strain evidence="2 3">KC 17139</strain>
    </source>
</reference>
<dbReference type="SUPFAM" id="SSF51126">
    <property type="entry name" value="Pectin lyase-like"/>
    <property type="match status" value="1"/>
</dbReference>
<dbReference type="RefSeq" id="WP_252955876.1">
    <property type="nucleotide sequence ID" value="NZ_JAFIRR010000183.1"/>
</dbReference>
<proteinExistence type="predicted"/>
<evidence type="ECO:0000313" key="2">
    <source>
        <dbReference type="EMBL" id="MCO6419259.1"/>
    </source>
</evidence>
<dbReference type="InterPro" id="IPR012334">
    <property type="entry name" value="Pectin_lyas_fold"/>
</dbReference>
<dbReference type="Proteomes" id="UP001523392">
    <property type="component" value="Unassembled WGS sequence"/>
</dbReference>
<accession>A0ABT1DBE9</accession>
<gene>
    <name evidence="2" type="ORF">JYK14_24305</name>
</gene>
<protein>
    <submittedName>
        <fullName evidence="2">Glycoside hydrolase family 55 protein</fullName>
    </submittedName>
</protein>
<dbReference type="Gene3D" id="2.160.20.10">
    <property type="entry name" value="Single-stranded right-handed beta-helix, Pectin lyase-like"/>
    <property type="match status" value="1"/>
</dbReference>
<evidence type="ECO:0000259" key="1">
    <source>
        <dbReference type="Pfam" id="PF12708"/>
    </source>
</evidence>
<dbReference type="InterPro" id="IPR011050">
    <property type="entry name" value="Pectin_lyase_fold/virulence"/>
</dbReference>
<dbReference type="EMBL" id="JAFIRR010000183">
    <property type="protein sequence ID" value="MCO6419259.1"/>
    <property type="molecule type" value="Genomic_DNA"/>
</dbReference>
<dbReference type="Pfam" id="PF12708">
    <property type="entry name" value="Pect-lyase_RHGA_epim"/>
    <property type="match status" value="1"/>
</dbReference>
<organism evidence="2 3">
    <name type="scientific">Siccirubricoccus soli</name>
    <dbReference type="NCBI Taxonomy" id="2899147"/>
    <lineage>
        <taxon>Bacteria</taxon>
        <taxon>Pseudomonadati</taxon>
        <taxon>Pseudomonadota</taxon>
        <taxon>Alphaproteobacteria</taxon>
        <taxon>Acetobacterales</taxon>
        <taxon>Roseomonadaceae</taxon>
        <taxon>Siccirubricoccus</taxon>
    </lineage>
</organism>
<dbReference type="GO" id="GO:0016787">
    <property type="term" value="F:hydrolase activity"/>
    <property type="evidence" value="ECO:0007669"/>
    <property type="project" value="UniProtKB-KW"/>
</dbReference>
<keyword evidence="2" id="KW-0378">Hydrolase</keyword>
<feature type="domain" description="Rhamnogalacturonase A/B/Epimerase-like pectate lyase" evidence="1">
    <location>
        <begin position="53"/>
        <end position="112"/>
    </location>
</feature>
<evidence type="ECO:0000313" key="3">
    <source>
        <dbReference type="Proteomes" id="UP001523392"/>
    </source>
</evidence>